<proteinExistence type="predicted"/>
<keyword evidence="3" id="KW-0418">Kinase</keyword>
<feature type="region of interest" description="Disordered" evidence="1">
    <location>
        <begin position="1"/>
        <end position="23"/>
    </location>
</feature>
<dbReference type="EMBL" id="BJYF01000003">
    <property type="protein sequence ID" value="GEN58824.1"/>
    <property type="molecule type" value="Genomic_DNA"/>
</dbReference>
<dbReference type="SUPFAM" id="SSF111331">
    <property type="entry name" value="NAD kinase/diacylglycerol kinase-like"/>
    <property type="match status" value="1"/>
</dbReference>
<dbReference type="GO" id="GO:0016301">
    <property type="term" value="F:kinase activity"/>
    <property type="evidence" value="ECO:0007669"/>
    <property type="project" value="UniProtKB-KW"/>
</dbReference>
<comment type="caution">
    <text evidence="3">The sequence shown here is derived from an EMBL/GenBank/DDBJ whole genome shotgun (WGS) entry which is preliminary data.</text>
</comment>
<sequence length="326" mass="35694">MTSRLALIHNPRSRRNARDGDGEFEREAARQLGPMFLTPSDRDELFTEIKALAAQGVRCIVVNGGDGTVSDVMSAIIAVYPPGELPALAILPSGNTNLIAEDVGLKNRGVAALTTLLERERNGTLFSNTQTRRPILVSWPGSNRAPIAGMFCGLAAFTRGIELAHQPAILNRYSHDMAVLATVIWAVRQLLRKETRRRWMNGEVMSLAIDEGAPEDAARFLFLCSALHRLGHGVWPFWNNRTPANGGFFYLDILANPQKLPRAVASLMRRQKPGWLRSSSTYRSGQAGSVRIETRDRLVLDGEELDTGPDGCILLAQGPGIAFVNA</sequence>
<evidence type="ECO:0000256" key="1">
    <source>
        <dbReference type="SAM" id="MobiDB-lite"/>
    </source>
</evidence>
<keyword evidence="4" id="KW-1185">Reference proteome</keyword>
<evidence type="ECO:0000313" key="4">
    <source>
        <dbReference type="Proteomes" id="UP000321635"/>
    </source>
</evidence>
<keyword evidence="3" id="KW-0808">Transferase</keyword>
<protein>
    <submittedName>
        <fullName evidence="3">Diacylglycerol kinase</fullName>
    </submittedName>
</protein>
<dbReference type="Proteomes" id="UP000321635">
    <property type="component" value="Unassembled WGS sequence"/>
</dbReference>
<dbReference type="InterPro" id="IPR017438">
    <property type="entry name" value="ATP-NAD_kinase_N"/>
</dbReference>
<dbReference type="RefSeq" id="WP_026396898.1">
    <property type="nucleotide sequence ID" value="NZ_AUBI01000002.1"/>
</dbReference>
<dbReference type="InterPro" id="IPR001206">
    <property type="entry name" value="Diacylglycerol_kinase_cat_dom"/>
</dbReference>
<feature type="domain" description="DAGKc" evidence="2">
    <location>
        <begin position="1"/>
        <end position="140"/>
    </location>
</feature>
<reference evidence="3 4" key="1">
    <citation type="submission" date="2019-07" db="EMBL/GenBank/DDBJ databases">
        <title>Whole genome shotgun sequence of Acetobacter nitrogenifigens NBRC 105050.</title>
        <authorList>
            <person name="Hosoyama A."/>
            <person name="Uohara A."/>
            <person name="Ohji S."/>
            <person name="Ichikawa N."/>
        </authorList>
    </citation>
    <scope>NUCLEOTIDE SEQUENCE [LARGE SCALE GENOMIC DNA]</scope>
    <source>
        <strain evidence="3 4">NBRC 105050</strain>
    </source>
</reference>
<dbReference type="OrthoDB" id="8557048at2"/>
<accession>A0A511X793</accession>
<evidence type="ECO:0000313" key="3">
    <source>
        <dbReference type="EMBL" id="GEN58824.1"/>
    </source>
</evidence>
<name>A0A511X793_9PROT</name>
<gene>
    <name evidence="3" type="ORF">ANI02nite_07080</name>
</gene>
<dbReference type="Pfam" id="PF00781">
    <property type="entry name" value="DAGK_cat"/>
    <property type="match status" value="1"/>
</dbReference>
<dbReference type="Gene3D" id="3.40.50.10330">
    <property type="entry name" value="Probable inorganic polyphosphate/atp-NAD kinase, domain 1"/>
    <property type="match status" value="1"/>
</dbReference>
<evidence type="ECO:0000259" key="2">
    <source>
        <dbReference type="PROSITE" id="PS50146"/>
    </source>
</evidence>
<dbReference type="AlphaFoldDB" id="A0A511X793"/>
<dbReference type="PROSITE" id="PS50146">
    <property type="entry name" value="DAGK"/>
    <property type="match status" value="1"/>
</dbReference>
<dbReference type="STRING" id="1120919.GCA_000429165_00728"/>
<dbReference type="InterPro" id="IPR016064">
    <property type="entry name" value="NAD/diacylglycerol_kinase_sf"/>
</dbReference>
<organism evidence="3 4">
    <name type="scientific">Acetobacter nitrogenifigens DSM 23921 = NBRC 105050</name>
    <dbReference type="NCBI Taxonomy" id="1120919"/>
    <lineage>
        <taxon>Bacteria</taxon>
        <taxon>Pseudomonadati</taxon>
        <taxon>Pseudomonadota</taxon>
        <taxon>Alphaproteobacteria</taxon>
        <taxon>Acetobacterales</taxon>
        <taxon>Acetobacteraceae</taxon>
        <taxon>Acetobacter</taxon>
    </lineage>
</organism>